<dbReference type="GO" id="GO:0006623">
    <property type="term" value="P:protein targeting to vacuole"/>
    <property type="evidence" value="ECO:0007669"/>
    <property type="project" value="TreeGrafter"/>
</dbReference>
<dbReference type="SUPFAM" id="SSF64268">
    <property type="entry name" value="PX domain"/>
    <property type="match status" value="1"/>
</dbReference>
<dbReference type="InterPro" id="IPR001683">
    <property type="entry name" value="PX_dom"/>
</dbReference>
<reference evidence="13" key="1">
    <citation type="submission" date="2020-05" db="EMBL/GenBank/DDBJ databases">
        <title>Phylogenomic resolution of chytrid fungi.</title>
        <authorList>
            <person name="Stajich J.E."/>
            <person name="Amses K."/>
            <person name="Simmons R."/>
            <person name="Seto K."/>
            <person name="Myers J."/>
            <person name="Bonds A."/>
            <person name="Quandt C.A."/>
            <person name="Barry K."/>
            <person name="Liu P."/>
            <person name="Grigoriev I."/>
            <person name="Longcore J.E."/>
            <person name="James T.Y."/>
        </authorList>
    </citation>
    <scope>NUCLEOTIDE SEQUENCE</scope>
    <source>
        <strain evidence="13">JEL0318</strain>
    </source>
</reference>
<accession>A0AAD5S756</accession>
<dbReference type="PANTHER" id="PTHR47554:SF1">
    <property type="entry name" value="SORTING NEXIN MVP1"/>
    <property type="match status" value="1"/>
</dbReference>
<proteinExistence type="inferred from homology"/>
<dbReference type="EMBL" id="JADGJD010000833">
    <property type="protein sequence ID" value="KAJ3048180.1"/>
    <property type="molecule type" value="Genomic_DNA"/>
</dbReference>
<dbReference type="InterPro" id="IPR045734">
    <property type="entry name" value="Snx8_BAR_dom"/>
</dbReference>
<dbReference type="PANTHER" id="PTHR47554">
    <property type="entry name" value="SORTING NEXIN MVP1"/>
    <property type="match status" value="1"/>
</dbReference>
<dbReference type="GO" id="GO:0042147">
    <property type="term" value="P:retrograde transport, endosome to Golgi"/>
    <property type="evidence" value="ECO:0007669"/>
    <property type="project" value="InterPro"/>
</dbReference>
<dbReference type="GO" id="GO:0016020">
    <property type="term" value="C:membrane"/>
    <property type="evidence" value="ECO:0007669"/>
    <property type="project" value="UniProtKB-SubCell"/>
</dbReference>
<evidence type="ECO:0000313" key="14">
    <source>
        <dbReference type="Proteomes" id="UP001212841"/>
    </source>
</evidence>
<protein>
    <recommendedName>
        <fullName evidence="5">Sorting nexin MVP1</fullName>
    </recommendedName>
</protein>
<dbReference type="Proteomes" id="UP001212841">
    <property type="component" value="Unassembled WGS sequence"/>
</dbReference>
<evidence type="ECO:0000256" key="5">
    <source>
        <dbReference type="ARBA" id="ARBA00014268"/>
    </source>
</evidence>
<evidence type="ECO:0000256" key="4">
    <source>
        <dbReference type="ARBA" id="ARBA00010883"/>
    </source>
</evidence>
<gene>
    <name evidence="13" type="primary">MVP1</name>
    <name evidence="13" type="ORF">HK097_010802</name>
</gene>
<keyword evidence="10" id="KW-0175">Coiled coil</keyword>
<dbReference type="Gene3D" id="1.20.1270.60">
    <property type="entry name" value="Arfaptin homology (AH) domain/BAR domain"/>
    <property type="match status" value="1"/>
</dbReference>
<feature type="compositionally biased region" description="Low complexity" evidence="11">
    <location>
        <begin position="98"/>
        <end position="111"/>
    </location>
</feature>
<keyword evidence="6" id="KW-0813">Transport</keyword>
<keyword evidence="14" id="KW-1185">Reference proteome</keyword>
<dbReference type="SMART" id="SM00312">
    <property type="entry name" value="PX"/>
    <property type="match status" value="1"/>
</dbReference>
<dbReference type="PROSITE" id="PS50195">
    <property type="entry name" value="PX"/>
    <property type="match status" value="1"/>
</dbReference>
<keyword evidence="8" id="KW-0653">Protein transport</keyword>
<evidence type="ECO:0000256" key="8">
    <source>
        <dbReference type="ARBA" id="ARBA00022927"/>
    </source>
</evidence>
<feature type="domain" description="PX" evidence="12">
    <location>
        <begin position="141"/>
        <end position="248"/>
    </location>
</feature>
<dbReference type="Gene3D" id="3.30.1520.10">
    <property type="entry name" value="Phox-like domain"/>
    <property type="match status" value="1"/>
</dbReference>
<dbReference type="AlphaFoldDB" id="A0AAD5S756"/>
<dbReference type="InterPro" id="IPR027267">
    <property type="entry name" value="AH/BAR_dom_sf"/>
</dbReference>
<evidence type="ECO:0000256" key="11">
    <source>
        <dbReference type="SAM" id="MobiDB-lite"/>
    </source>
</evidence>
<evidence type="ECO:0000256" key="3">
    <source>
        <dbReference type="ARBA" id="ARBA00004496"/>
    </source>
</evidence>
<dbReference type="GO" id="GO:0005829">
    <property type="term" value="C:cytosol"/>
    <property type="evidence" value="ECO:0007669"/>
    <property type="project" value="GOC"/>
</dbReference>
<dbReference type="Pfam" id="PF00787">
    <property type="entry name" value="PX"/>
    <property type="match status" value="1"/>
</dbReference>
<dbReference type="InterPro" id="IPR035704">
    <property type="entry name" value="SNX8/Mvp1_PX"/>
</dbReference>
<comment type="similarity">
    <text evidence="4">Belongs to the sorting nexin family.</text>
</comment>
<sequence length="511" mass="57948">MDARITFAPNTTTDHLASRLDQPHIIDLTPHPTIRNMSNAASTSSLLDYRSPTVGSITPPPEEVADDPWSATAEKLDNTLKGTKLVVERPPPDDDVVPDVSSSLNSSSLNGLTSASSIAERAARRAASEAPSESPEWMKDLDRIKVTIAPEKAGILMFKHVNYILESQNRRIAVLRRYSDFIWLVDILQRRYPFRMLPGLPPKRMGADEAFLERRRRGLARFINSVANHPVLREDECVIAFLTVEMDIHAYRKSKPLSTDEETRATLNGREVPAIPEDLDERITRFRASLSDLIVQYRDLSILMERIARRTDGSALDFLRYHAVLNKMTETPDCPRSDCGNCTTMNTTTGQIAGGFQRVGRIMEEQAQMNFDGALEGLKAHRNLLASCHDMFTRRDRALAQITIDSLLKRIESNETKLRELRAKDPPAKELDRLKGLVEQDRAEVKAQQERIELIRSCLWQELLYYHRQKAFVSLLYQGYISEQIRFATQFAEVWKTLATPVFELPTVGFA</sequence>
<comment type="caution">
    <text evidence="13">The sequence shown here is derived from an EMBL/GenBank/DDBJ whole genome shotgun (WGS) entry which is preliminary data.</text>
</comment>
<name>A0AAD5S756_9FUNG</name>
<feature type="coiled-coil region" evidence="10">
    <location>
        <begin position="404"/>
        <end position="451"/>
    </location>
</feature>
<comment type="function">
    <text evidence="1">Required for vacuolar protein sorting.</text>
</comment>
<dbReference type="GO" id="GO:0005768">
    <property type="term" value="C:endosome"/>
    <property type="evidence" value="ECO:0007669"/>
    <property type="project" value="TreeGrafter"/>
</dbReference>
<organism evidence="13 14">
    <name type="scientific">Rhizophlyctis rosea</name>
    <dbReference type="NCBI Taxonomy" id="64517"/>
    <lineage>
        <taxon>Eukaryota</taxon>
        <taxon>Fungi</taxon>
        <taxon>Fungi incertae sedis</taxon>
        <taxon>Chytridiomycota</taxon>
        <taxon>Chytridiomycota incertae sedis</taxon>
        <taxon>Chytridiomycetes</taxon>
        <taxon>Rhizophlyctidales</taxon>
        <taxon>Rhizophlyctidaceae</taxon>
        <taxon>Rhizophlyctis</taxon>
    </lineage>
</organism>
<dbReference type="CDD" id="cd06866">
    <property type="entry name" value="PX_SNX8_Mvp1p_like"/>
    <property type="match status" value="1"/>
</dbReference>
<dbReference type="InterPro" id="IPR028662">
    <property type="entry name" value="SNX8/Mvp1"/>
</dbReference>
<evidence type="ECO:0000256" key="9">
    <source>
        <dbReference type="ARBA" id="ARBA00023136"/>
    </source>
</evidence>
<evidence type="ECO:0000256" key="2">
    <source>
        <dbReference type="ARBA" id="ARBA00004287"/>
    </source>
</evidence>
<evidence type="ECO:0000256" key="7">
    <source>
        <dbReference type="ARBA" id="ARBA00022490"/>
    </source>
</evidence>
<evidence type="ECO:0000313" key="13">
    <source>
        <dbReference type="EMBL" id="KAJ3048180.1"/>
    </source>
</evidence>
<evidence type="ECO:0000256" key="1">
    <source>
        <dbReference type="ARBA" id="ARBA00002474"/>
    </source>
</evidence>
<dbReference type="Pfam" id="PF19566">
    <property type="entry name" value="Snx8_BAR_dom"/>
    <property type="match status" value="1"/>
</dbReference>
<evidence type="ECO:0000256" key="6">
    <source>
        <dbReference type="ARBA" id="ARBA00022448"/>
    </source>
</evidence>
<dbReference type="InterPro" id="IPR036871">
    <property type="entry name" value="PX_dom_sf"/>
</dbReference>
<dbReference type="GO" id="GO:0032266">
    <property type="term" value="F:phosphatidylinositol-3-phosphate binding"/>
    <property type="evidence" value="ECO:0007669"/>
    <property type="project" value="TreeGrafter"/>
</dbReference>
<keyword evidence="7" id="KW-0963">Cytoplasm</keyword>
<evidence type="ECO:0000256" key="10">
    <source>
        <dbReference type="SAM" id="Coils"/>
    </source>
</evidence>
<feature type="region of interest" description="Disordered" evidence="11">
    <location>
        <begin position="85"/>
        <end position="111"/>
    </location>
</feature>
<evidence type="ECO:0000259" key="12">
    <source>
        <dbReference type="PROSITE" id="PS50195"/>
    </source>
</evidence>
<comment type="subcellular location">
    <subcellularLocation>
        <location evidence="3">Cytoplasm</location>
    </subcellularLocation>
    <subcellularLocation>
        <location evidence="2">Membrane</location>
        <topology evidence="2">Peripheral membrane protein</topology>
        <orientation evidence="2">Cytoplasmic side</orientation>
    </subcellularLocation>
</comment>
<keyword evidence="9" id="KW-0472">Membrane</keyword>